<feature type="compositionally biased region" description="Pro residues" evidence="1">
    <location>
        <begin position="420"/>
        <end position="429"/>
    </location>
</feature>
<dbReference type="RefSeq" id="WP_339575790.1">
    <property type="nucleotide sequence ID" value="NZ_JBBIAA010000022.1"/>
</dbReference>
<feature type="transmembrane region" description="Helical" evidence="2">
    <location>
        <begin position="562"/>
        <end position="582"/>
    </location>
</feature>
<proteinExistence type="predicted"/>
<feature type="region of interest" description="Disordered" evidence="1">
    <location>
        <begin position="379"/>
        <end position="513"/>
    </location>
</feature>
<gene>
    <name evidence="3" type="ORF">WDZ17_14005</name>
</gene>
<evidence type="ECO:0000256" key="2">
    <source>
        <dbReference type="SAM" id="Phobius"/>
    </source>
</evidence>
<sequence>MTPVVRPAAPRAARARTSRAAALVLLVPGLGASLLGASLLGAPAATADGGSRAPSVPGAATTAPGGTAEVDAAAAAADGVTWELVGVPDPSLVRSASVDAATGAVAVDVAPGYRGRVVLQRRAVDRSRGVAGEPAPVVVEVGADEDLEPGERLRLPLDGSGEASVEVPLPAPPDGGSYAVEAGPGLDAEVDGGDVLRVTADHGAAGARSVVLVPTAEDGTQGEPVEVRVDVAPSLAPASGGGRADEDLGVRLPEVVGDADVLDVQSPGAAAASVDAGVLHLDPRGSSGLLALAVVPRADGVVGDPAPVTVEVVPVVAPVDVDATAGEQVRVPLETTGSDVRVELADDADGALALDGDELVVSVPDGVDGPLEGAVVATDADGLRSGSSPVAVTVLSPGLPPGPPPGEPDADPAPDDDPAASPPQEPAAPPGSDRSPSDRSPVRLRAAVLPSSSADDGSTSGTSSAGTPASGRTSSPSPSATTSPWTTPVATVSPGATGGPAAAPTATTAAPSATPAAPGLVVLETFSTASPTPAPTAGTTPTSPATATGTAVTALPRTGGELVVGGLLGLLVLAAGAALLAVSRRLARLTRTA</sequence>
<reference evidence="3 4" key="1">
    <citation type="journal article" date="2017" name="Int. J. Syst. Evol. Microbiol.">
        <title>Pseudokineococcus basanitobsidens sp. nov., isolated from volcanic rock.</title>
        <authorList>
            <person name="Lee D.W."/>
            <person name="Park M.Y."/>
            <person name="Kim J.J."/>
            <person name="Kim B.S."/>
        </authorList>
    </citation>
    <scope>NUCLEOTIDE SEQUENCE [LARGE SCALE GENOMIC DNA]</scope>
    <source>
        <strain evidence="3 4">DSM 103726</strain>
    </source>
</reference>
<keyword evidence="2" id="KW-1133">Transmembrane helix</keyword>
<dbReference type="EMBL" id="JBBIAA010000022">
    <property type="protein sequence ID" value="MEJ5946407.1"/>
    <property type="molecule type" value="Genomic_DNA"/>
</dbReference>
<keyword evidence="2" id="KW-0472">Membrane</keyword>
<evidence type="ECO:0000313" key="4">
    <source>
        <dbReference type="Proteomes" id="UP001387100"/>
    </source>
</evidence>
<comment type="caution">
    <text evidence="3">The sequence shown here is derived from an EMBL/GenBank/DDBJ whole genome shotgun (WGS) entry which is preliminary data.</text>
</comment>
<dbReference type="Proteomes" id="UP001387100">
    <property type="component" value="Unassembled WGS sequence"/>
</dbReference>
<feature type="region of interest" description="Disordered" evidence="1">
    <location>
        <begin position="528"/>
        <end position="548"/>
    </location>
</feature>
<organism evidence="3 4">
    <name type="scientific">Pseudokineococcus basanitobsidens</name>
    <dbReference type="NCBI Taxonomy" id="1926649"/>
    <lineage>
        <taxon>Bacteria</taxon>
        <taxon>Bacillati</taxon>
        <taxon>Actinomycetota</taxon>
        <taxon>Actinomycetes</taxon>
        <taxon>Kineosporiales</taxon>
        <taxon>Kineosporiaceae</taxon>
        <taxon>Pseudokineococcus</taxon>
    </lineage>
</organism>
<name>A0ABU8RMT2_9ACTN</name>
<evidence type="ECO:0008006" key="5">
    <source>
        <dbReference type="Google" id="ProtNLM"/>
    </source>
</evidence>
<protein>
    <recommendedName>
        <fullName evidence="5">LPXTG-motif cell wall-anchored protein</fullName>
    </recommendedName>
</protein>
<accession>A0ABU8RMT2</accession>
<feature type="compositionally biased region" description="Low complexity" evidence="1">
    <location>
        <begin position="450"/>
        <end position="513"/>
    </location>
</feature>
<evidence type="ECO:0000313" key="3">
    <source>
        <dbReference type="EMBL" id="MEJ5946407.1"/>
    </source>
</evidence>
<keyword evidence="4" id="KW-1185">Reference proteome</keyword>
<evidence type="ECO:0000256" key="1">
    <source>
        <dbReference type="SAM" id="MobiDB-lite"/>
    </source>
</evidence>
<keyword evidence="2" id="KW-0812">Transmembrane</keyword>
<feature type="compositionally biased region" description="Pro residues" evidence="1">
    <location>
        <begin position="398"/>
        <end position="407"/>
    </location>
</feature>
<feature type="compositionally biased region" description="Acidic residues" evidence="1">
    <location>
        <begin position="408"/>
        <end position="418"/>
    </location>
</feature>